<evidence type="ECO:0000313" key="1">
    <source>
        <dbReference type="EMBL" id="CNH57860.1"/>
    </source>
</evidence>
<proteinExistence type="predicted"/>
<dbReference type="Proteomes" id="UP000040841">
    <property type="component" value="Unassembled WGS sequence"/>
</dbReference>
<protein>
    <submittedName>
        <fullName evidence="1">Uncharacterized protein</fullName>
    </submittedName>
</protein>
<accession>A0AA36PEH5</accession>
<dbReference type="EMBL" id="CQBM01000001">
    <property type="protein sequence ID" value="CNH57860.1"/>
    <property type="molecule type" value="Genomic_DNA"/>
</dbReference>
<dbReference type="AlphaFoldDB" id="A0AA36PEH5"/>
<reference evidence="1 2" key="1">
    <citation type="submission" date="2015-03" db="EMBL/GenBank/DDBJ databases">
        <authorList>
            <consortium name="Pathogen Informatics"/>
            <person name="Murphy D."/>
        </authorList>
    </citation>
    <scope>NUCLEOTIDE SEQUENCE [LARGE SCALE GENOMIC DNA]</scope>
    <source>
        <strain evidence="1 2">FE82747</strain>
    </source>
</reference>
<organism evidence="1 2">
    <name type="scientific">Yersinia mollaretii</name>
    <dbReference type="NCBI Taxonomy" id="33060"/>
    <lineage>
        <taxon>Bacteria</taxon>
        <taxon>Pseudomonadati</taxon>
        <taxon>Pseudomonadota</taxon>
        <taxon>Gammaproteobacteria</taxon>
        <taxon>Enterobacterales</taxon>
        <taxon>Yersiniaceae</taxon>
        <taxon>Yersinia</taxon>
    </lineage>
</organism>
<sequence length="38" mass="4370">MVSSMAPLTYIIGPQFNTEKLFSDDIYISKIIVMIINY</sequence>
<name>A0AA36PEH5_YERMO</name>
<evidence type="ECO:0000313" key="2">
    <source>
        <dbReference type="Proteomes" id="UP000040841"/>
    </source>
</evidence>
<gene>
    <name evidence="1" type="ORF">ERS008502_00845</name>
</gene>
<comment type="caution">
    <text evidence="1">The sequence shown here is derived from an EMBL/GenBank/DDBJ whole genome shotgun (WGS) entry which is preliminary data.</text>
</comment>